<keyword evidence="3 6" id="KW-0690">Ribosome biogenesis</keyword>
<feature type="domain" description="SDA1 C-terminal" evidence="10">
    <location>
        <begin position="652"/>
        <end position="687"/>
    </location>
</feature>
<evidence type="ECO:0000259" key="10">
    <source>
        <dbReference type="Pfam" id="PF21638"/>
    </source>
</evidence>
<comment type="caution">
    <text evidence="11">The sequence shown here is derived from an EMBL/GenBank/DDBJ whole genome shotgun (WGS) entry which is preliminary data.</text>
</comment>
<evidence type="ECO:0000256" key="1">
    <source>
        <dbReference type="ARBA" id="ARBA00005783"/>
    </source>
</evidence>
<evidence type="ECO:0000313" key="11">
    <source>
        <dbReference type="EMBL" id="PIK49720.1"/>
    </source>
</evidence>
<evidence type="ECO:0000313" key="12">
    <source>
        <dbReference type="Proteomes" id="UP000230750"/>
    </source>
</evidence>
<keyword evidence="4 6" id="KW-0653">Protein transport</keyword>
<dbReference type="GO" id="GO:0042273">
    <property type="term" value="P:ribosomal large subunit biogenesis"/>
    <property type="evidence" value="ECO:0007669"/>
    <property type="project" value="UniProtKB-UniRule"/>
</dbReference>
<dbReference type="GO" id="GO:0005730">
    <property type="term" value="C:nucleolus"/>
    <property type="evidence" value="ECO:0007669"/>
    <property type="project" value="UniProtKB-SubCell"/>
</dbReference>
<feature type="compositionally biased region" description="Basic and acidic residues" evidence="7">
    <location>
        <begin position="499"/>
        <end position="509"/>
    </location>
</feature>
<dbReference type="OrthoDB" id="2196187at2759"/>
<comment type="subcellular location">
    <subcellularLocation>
        <location evidence="6">Nucleus</location>
        <location evidence="6">Nucleolus</location>
    </subcellularLocation>
</comment>
<dbReference type="AlphaFoldDB" id="A0A2G8KP44"/>
<dbReference type="InterPro" id="IPR016024">
    <property type="entry name" value="ARM-type_fold"/>
</dbReference>
<accession>A0A2G8KP44</accession>
<organism evidence="11 12">
    <name type="scientific">Stichopus japonicus</name>
    <name type="common">Sea cucumber</name>
    <dbReference type="NCBI Taxonomy" id="307972"/>
    <lineage>
        <taxon>Eukaryota</taxon>
        <taxon>Metazoa</taxon>
        <taxon>Echinodermata</taxon>
        <taxon>Eleutherozoa</taxon>
        <taxon>Echinozoa</taxon>
        <taxon>Holothuroidea</taxon>
        <taxon>Aspidochirotacea</taxon>
        <taxon>Aspidochirotida</taxon>
        <taxon>Stichopodidae</taxon>
        <taxon>Apostichopus</taxon>
    </lineage>
</organism>
<dbReference type="GO" id="GO:0015031">
    <property type="term" value="P:protein transport"/>
    <property type="evidence" value="ECO:0007669"/>
    <property type="project" value="UniProtKB-KW"/>
</dbReference>
<gene>
    <name evidence="11" type="ORF">BSL78_13396</name>
</gene>
<dbReference type="EMBL" id="MRZV01000450">
    <property type="protein sequence ID" value="PIK49720.1"/>
    <property type="molecule type" value="Genomic_DNA"/>
</dbReference>
<feature type="region of interest" description="Disordered" evidence="7">
    <location>
        <begin position="490"/>
        <end position="547"/>
    </location>
</feature>
<evidence type="ECO:0000256" key="3">
    <source>
        <dbReference type="ARBA" id="ARBA00022517"/>
    </source>
</evidence>
<dbReference type="Pfam" id="PF21638">
    <property type="entry name" value="SDA1_C"/>
    <property type="match status" value="1"/>
</dbReference>
<feature type="region of interest" description="Disordered" evidence="7">
    <location>
        <begin position="617"/>
        <end position="700"/>
    </location>
</feature>
<dbReference type="Proteomes" id="UP000230750">
    <property type="component" value="Unassembled WGS sequence"/>
</dbReference>
<evidence type="ECO:0000256" key="7">
    <source>
        <dbReference type="SAM" id="MobiDB-lite"/>
    </source>
</evidence>
<feature type="domain" description="SDA1 middle" evidence="8">
    <location>
        <begin position="498"/>
        <end position="633"/>
    </location>
</feature>
<evidence type="ECO:0000256" key="6">
    <source>
        <dbReference type="RuleBase" id="RU365057"/>
    </source>
</evidence>
<name>A0A2G8KP44_STIJA</name>
<feature type="compositionally biased region" description="Basic and acidic residues" evidence="7">
    <location>
        <begin position="682"/>
        <end position="700"/>
    </location>
</feature>
<dbReference type="SUPFAM" id="SSF48371">
    <property type="entry name" value="ARM repeat"/>
    <property type="match status" value="1"/>
</dbReference>
<evidence type="ECO:0000259" key="9">
    <source>
        <dbReference type="Pfam" id="PF08158"/>
    </source>
</evidence>
<sequence>MSEKNRNQLPSNLPQLQNLIKRDPESYFEEFQQQHRHYQSHLQVFQLKPTVHSKDVIDLTMFLCQVSLCYPKDLSGLPLQLTDILQRHGTEMNSEMRMVMCRGLMILRNRGLMSPTSLLELFFELFRCQDKNLRLTLYRHIVSDIKKVNSKHKDNKLNTSLQNFMYRMLQDSSAVAAKMSLNVMVELYKKNVWKDAKTVNVIVTACFSKVTKIMVTAINFFLGVDEIDDDDDSDSEGEKVNPKHLLLADRVNKKTKKRKKKLDRAKKLIKKSKKKQKPETFNFSALHLVHDPQGFAEGLFKQLDSRNERFEVKLMTMNLISRLIGVHQLFLFNFYPYLQRFMQPHQTEVTSVLLFGAQATHDLVPPEIIQNLLKTIVNNFVTERNSNEVMAIGLNAVREVCSRCPLAMTGDLLGDLAQYKKYRNKAVVASARSLIQLYRSKNPTSYIRKIGFGLDHIWGQLGKPTESTVDIKVRKYGEVDAEDFVKGAEVLSEANDGDVTEKGGEKNDEWETASEESDGSDGGWIDVKHSSDEAEAAEDDPSKDLTLEERETKAAGISQSRLITQNEFQKIRLNQLQKEVLASRPIKGKKRKFKEVVAVDDEDSELVALSRIESIQSRPRHDKEARLATVLAGKTPKVRKRDEKRRRNPKASTTNKEKARSKPYMMVKQKKSVRGKHKRSFRDKQKTPRLVKFEEGIQSL</sequence>
<dbReference type="InterPro" id="IPR027312">
    <property type="entry name" value="Sda1"/>
</dbReference>
<evidence type="ECO:0000256" key="5">
    <source>
        <dbReference type="ARBA" id="ARBA00023242"/>
    </source>
</evidence>
<dbReference type="PANTHER" id="PTHR12730:SF0">
    <property type="entry name" value="PROTEIN SDA1 HOMOLOG"/>
    <property type="match status" value="1"/>
</dbReference>
<protein>
    <recommendedName>
        <fullName evidence="6">Protein SDA1</fullName>
    </recommendedName>
</protein>
<dbReference type="Pfam" id="PF05285">
    <property type="entry name" value="SDA1_dom"/>
    <property type="match status" value="1"/>
</dbReference>
<feature type="domain" description="SDA1 N-terminal" evidence="9">
    <location>
        <begin position="62"/>
        <end position="423"/>
    </location>
</feature>
<comment type="function">
    <text evidence="6">Required for 60S pre-ribosomal subunits export to the cytoplasm.</text>
</comment>
<evidence type="ECO:0000259" key="8">
    <source>
        <dbReference type="Pfam" id="PF05285"/>
    </source>
</evidence>
<proteinExistence type="inferred from homology"/>
<dbReference type="InterPro" id="IPR048292">
    <property type="entry name" value="SDA1_C"/>
</dbReference>
<dbReference type="PANTHER" id="PTHR12730">
    <property type="entry name" value="HSDA/SDA1-RELATED"/>
    <property type="match status" value="1"/>
</dbReference>
<feature type="compositionally biased region" description="Basic residues" evidence="7">
    <location>
        <begin position="636"/>
        <end position="649"/>
    </location>
</feature>
<evidence type="ECO:0000256" key="2">
    <source>
        <dbReference type="ARBA" id="ARBA00022448"/>
    </source>
</evidence>
<dbReference type="Pfam" id="PF08158">
    <property type="entry name" value="SDA1_HEAT"/>
    <property type="match status" value="1"/>
</dbReference>
<dbReference type="STRING" id="307972.A0A2G8KP44"/>
<keyword evidence="2 6" id="KW-0813">Transport</keyword>
<reference evidence="11 12" key="1">
    <citation type="journal article" date="2017" name="PLoS Biol.">
        <title>The sea cucumber genome provides insights into morphological evolution and visceral regeneration.</title>
        <authorList>
            <person name="Zhang X."/>
            <person name="Sun L."/>
            <person name="Yuan J."/>
            <person name="Sun Y."/>
            <person name="Gao Y."/>
            <person name="Zhang L."/>
            <person name="Li S."/>
            <person name="Dai H."/>
            <person name="Hamel J.F."/>
            <person name="Liu C."/>
            <person name="Yu Y."/>
            <person name="Liu S."/>
            <person name="Lin W."/>
            <person name="Guo K."/>
            <person name="Jin S."/>
            <person name="Xu P."/>
            <person name="Storey K.B."/>
            <person name="Huan P."/>
            <person name="Zhang T."/>
            <person name="Zhou Y."/>
            <person name="Zhang J."/>
            <person name="Lin C."/>
            <person name="Li X."/>
            <person name="Xing L."/>
            <person name="Huo D."/>
            <person name="Sun M."/>
            <person name="Wang L."/>
            <person name="Mercier A."/>
            <person name="Li F."/>
            <person name="Yang H."/>
            <person name="Xiang J."/>
        </authorList>
    </citation>
    <scope>NUCLEOTIDE SEQUENCE [LARGE SCALE GENOMIC DNA]</scope>
    <source>
        <strain evidence="11">Shaxun</strain>
        <tissue evidence="11">Muscle</tissue>
    </source>
</reference>
<comment type="similarity">
    <text evidence="1 6">Belongs to the SDA1 family.</text>
</comment>
<evidence type="ECO:0000256" key="4">
    <source>
        <dbReference type="ARBA" id="ARBA00022927"/>
    </source>
</evidence>
<dbReference type="InterPro" id="IPR007949">
    <property type="entry name" value="SDA1_MD"/>
</dbReference>
<keyword evidence="12" id="KW-1185">Reference proteome</keyword>
<keyword evidence="5 6" id="KW-0539">Nucleus</keyword>
<feature type="compositionally biased region" description="Acidic residues" evidence="7">
    <location>
        <begin position="510"/>
        <end position="519"/>
    </location>
</feature>
<dbReference type="InterPro" id="IPR012977">
    <property type="entry name" value="SDA1_N"/>
</dbReference>
<feature type="compositionally biased region" description="Basic residues" evidence="7">
    <location>
        <begin position="668"/>
        <end position="681"/>
    </location>
</feature>
<dbReference type="GO" id="GO:0000055">
    <property type="term" value="P:ribosomal large subunit export from nucleus"/>
    <property type="evidence" value="ECO:0007669"/>
    <property type="project" value="UniProtKB-UniRule"/>
</dbReference>